<comment type="caution">
    <text evidence="2">The sequence shown here is derived from an EMBL/GenBank/DDBJ whole genome shotgun (WGS) entry which is preliminary data.</text>
</comment>
<keyword evidence="3" id="KW-1185">Reference proteome</keyword>
<evidence type="ECO:0000259" key="1">
    <source>
        <dbReference type="Pfam" id="PF20241"/>
    </source>
</evidence>
<dbReference type="PANTHER" id="PTHR33065">
    <property type="entry name" value="OS07G0486400 PROTEIN"/>
    <property type="match status" value="1"/>
</dbReference>
<gene>
    <name evidence="2" type="ORF">TWF696_007676</name>
</gene>
<reference evidence="2 3" key="1">
    <citation type="submission" date="2019-10" db="EMBL/GenBank/DDBJ databases">
        <authorList>
            <person name="Palmer J.M."/>
        </authorList>
    </citation>
    <scope>NUCLEOTIDE SEQUENCE [LARGE SCALE GENOMIC DNA]</scope>
    <source>
        <strain evidence="2 3">TWF696</strain>
    </source>
</reference>
<evidence type="ECO:0000313" key="3">
    <source>
        <dbReference type="Proteomes" id="UP001375240"/>
    </source>
</evidence>
<dbReference type="InterPro" id="IPR046533">
    <property type="entry name" value="DUF6598"/>
</dbReference>
<organism evidence="2 3">
    <name type="scientific">Orbilia brochopaga</name>
    <dbReference type="NCBI Taxonomy" id="3140254"/>
    <lineage>
        <taxon>Eukaryota</taxon>
        <taxon>Fungi</taxon>
        <taxon>Dikarya</taxon>
        <taxon>Ascomycota</taxon>
        <taxon>Pezizomycotina</taxon>
        <taxon>Orbiliomycetes</taxon>
        <taxon>Orbiliales</taxon>
        <taxon>Orbiliaceae</taxon>
        <taxon>Orbilia</taxon>
    </lineage>
</organism>
<sequence>MSEWYSSTGGLQNSAMPEGGWIPKGRSLFQVLSVKARLNNAGSDQIRAYGTIHIFDATGDIYHEIYNRTSDDGQDMCIGDGADPSGGGDLIASPTQAVSANSHVSIIAYLKARVGASNSPGGSTNLVEKSIAEGSIEWDALANSDVNIYDEIESERILGPDGFVDVDFIVMSSATEAAIRIFAVDAHNEHEPYLLDIHGTITADFSIYKDSRLSLKQNGEIPLTRSTIAIPRTDESLEIFLNLTWNHNPSASSRDPETINGKARFMSAFKASSSQDIAGKHGSFRVEVTWM</sequence>
<dbReference type="Pfam" id="PF20241">
    <property type="entry name" value="DUF6598"/>
    <property type="match status" value="1"/>
</dbReference>
<proteinExistence type="predicted"/>
<name>A0AAV9ULM1_9PEZI</name>
<dbReference type="Proteomes" id="UP001375240">
    <property type="component" value="Unassembled WGS sequence"/>
</dbReference>
<dbReference type="AlphaFoldDB" id="A0AAV9ULM1"/>
<feature type="domain" description="DUF6598" evidence="1">
    <location>
        <begin position="29"/>
        <end position="288"/>
    </location>
</feature>
<protein>
    <recommendedName>
        <fullName evidence="1">DUF6598 domain-containing protein</fullName>
    </recommendedName>
</protein>
<dbReference type="PANTHER" id="PTHR33065:SF88">
    <property type="entry name" value="OS11G0104220 PROTEIN"/>
    <property type="match status" value="1"/>
</dbReference>
<accession>A0AAV9ULM1</accession>
<evidence type="ECO:0000313" key="2">
    <source>
        <dbReference type="EMBL" id="KAK6344029.1"/>
    </source>
</evidence>
<dbReference type="EMBL" id="JAVHNQ010000006">
    <property type="protein sequence ID" value="KAK6344029.1"/>
    <property type="molecule type" value="Genomic_DNA"/>
</dbReference>